<evidence type="ECO:0000259" key="2">
    <source>
        <dbReference type="Pfam" id="PF26082"/>
    </source>
</evidence>
<accession>A0A395T7N8</accession>
<reference evidence="3 4" key="1">
    <citation type="journal article" date="2018" name="PLoS Pathog.">
        <title>Evolution of structural diversity of trichothecenes, a family of toxins produced by plant pathogenic and entomopathogenic fungi.</title>
        <authorList>
            <person name="Proctor R.H."/>
            <person name="McCormick S.P."/>
            <person name="Kim H.S."/>
            <person name="Cardoza R.E."/>
            <person name="Stanley A.M."/>
            <person name="Lindo L."/>
            <person name="Kelly A."/>
            <person name="Brown D.W."/>
            <person name="Lee T."/>
            <person name="Vaughan M.M."/>
            <person name="Alexander N.J."/>
            <person name="Busman M."/>
            <person name="Gutierrez S."/>
        </authorList>
    </citation>
    <scope>NUCLEOTIDE SEQUENCE [LARGE SCALE GENOMIC DNA]</scope>
    <source>
        <strain evidence="3 4">NRRL 20695</strain>
    </source>
</reference>
<dbReference type="AlphaFoldDB" id="A0A395T7N8"/>
<organism evidence="3 4">
    <name type="scientific">Fusarium longipes</name>
    <dbReference type="NCBI Taxonomy" id="694270"/>
    <lineage>
        <taxon>Eukaryota</taxon>
        <taxon>Fungi</taxon>
        <taxon>Dikarya</taxon>
        <taxon>Ascomycota</taxon>
        <taxon>Pezizomycotina</taxon>
        <taxon>Sordariomycetes</taxon>
        <taxon>Hypocreomycetidae</taxon>
        <taxon>Hypocreales</taxon>
        <taxon>Nectriaceae</taxon>
        <taxon>Fusarium</taxon>
    </lineage>
</organism>
<dbReference type="EMBL" id="PXOG01000024">
    <property type="protein sequence ID" value="RGP80764.1"/>
    <property type="molecule type" value="Genomic_DNA"/>
</dbReference>
<evidence type="ECO:0000313" key="3">
    <source>
        <dbReference type="EMBL" id="RGP80764.1"/>
    </source>
</evidence>
<evidence type="ECO:0000313" key="4">
    <source>
        <dbReference type="Proteomes" id="UP000266234"/>
    </source>
</evidence>
<comment type="caution">
    <text evidence="3">The sequence shown here is derived from an EMBL/GenBank/DDBJ whole genome shotgun (WGS) entry which is preliminary data.</text>
</comment>
<evidence type="ECO:0000256" key="1">
    <source>
        <dbReference type="SAM" id="MobiDB-lite"/>
    </source>
</evidence>
<protein>
    <submittedName>
        <fullName evidence="3">Serine threonine phosphatase</fullName>
    </submittedName>
</protein>
<dbReference type="PANTHER" id="PTHR35391:SF7">
    <property type="entry name" value="C2H2-TYPE DOMAIN-CONTAINING PROTEIN"/>
    <property type="match status" value="1"/>
</dbReference>
<feature type="region of interest" description="Disordered" evidence="1">
    <location>
        <begin position="680"/>
        <end position="724"/>
    </location>
</feature>
<dbReference type="OrthoDB" id="20872at2759"/>
<feature type="domain" description="Oxidoreductase acuF-like C2H2 type zinc-finger" evidence="2">
    <location>
        <begin position="368"/>
        <end position="397"/>
    </location>
</feature>
<dbReference type="PANTHER" id="PTHR35391">
    <property type="entry name" value="C2H2-TYPE DOMAIN-CONTAINING PROTEIN-RELATED"/>
    <property type="match status" value="1"/>
</dbReference>
<sequence length="786" mass="88329">MTTPDTSNNSEALSQTTIVSSAKSCLNSFQRCLDNANKANKIASSLIAKRLLIRVEDQLARFTLWAANLRVFSSSRDSLDSRLREAFDVKDAIVGLLQALDHHGRTCNRSLSSILPGSTKESVVNSLQSFDKALDEVKNDIFLLHKISNTIRRASKESQNVKAAEGFVIRDDEGNDTEPFLRQLFINYIHDRFPGTNENIRNRLADSMVLRRKRILYRRERYGKSSIRLPEPVAKPVISHPRPDPFGEVDQGRVKRRAVEAPTQSHTQSVIKTATTLSPEKFKKAAAPSVISVSKTIALSVTGELSFPPPPTAALMRKYKTLKREIDTRARSSEPRSKADAALEYLSVKKKQVELSEAWNRCLEAVAEVTCPYCFHVLPVREVIDEKRWKMHVKNDLDPYVCLFETCDSADHLYSHSGQWIKHMKEHTLRWRCKSRAHEEFISNTKADYIDHMKSHHTGKFTDAQLSVLADRGAYTSGPVFTQCPLCGADETETSMESHVVGHMRLLALKSLPAAQEDIMDLDDSEGEHSSKDAFPSTTRSTLKEVFEDSDPGSFEELYTKFADPDTNGSSDSEENTWSSFIPAVEEYNHSDDPVLESFVERFRRSQQVWGNDGPPGDRTIVRMDPNCAICSAPASLGCDCEPKALDTAIKQAEERMMGSLYGELRGWVRAKTEAYMKREALKQRTPQREQSPSYGNLDKGLSTEENVEAGKGGNEDIAEPQGSDARLPQVLDYYFGLAEFILPAEDEPAVKSPPLERNNLYRINLSELEKQDNCSSYKDNKSSNK</sequence>
<dbReference type="STRING" id="694270.A0A395T7N8"/>
<proteinExistence type="predicted"/>
<name>A0A395T7N8_9HYPO</name>
<gene>
    <name evidence="3" type="ORF">FLONG3_1104</name>
</gene>
<keyword evidence="4" id="KW-1185">Reference proteome</keyword>
<dbReference type="Proteomes" id="UP000266234">
    <property type="component" value="Unassembled WGS sequence"/>
</dbReference>
<dbReference type="InterPro" id="IPR058925">
    <property type="entry name" value="zf-C2H2_AcuF"/>
</dbReference>
<dbReference type="Pfam" id="PF26082">
    <property type="entry name" value="zf-C2H2_AcuF"/>
    <property type="match status" value="1"/>
</dbReference>